<feature type="domain" description="Rhodanese" evidence="4">
    <location>
        <begin position="430"/>
        <end position="518"/>
    </location>
</feature>
<feature type="region of interest" description="Disordered" evidence="2">
    <location>
        <begin position="647"/>
        <end position="686"/>
    </location>
</feature>
<dbReference type="PROSITE" id="PS50206">
    <property type="entry name" value="RHODANESE_3"/>
    <property type="match status" value="3"/>
</dbReference>
<dbReference type="GO" id="GO:0016787">
    <property type="term" value="F:hydrolase activity"/>
    <property type="evidence" value="ECO:0007669"/>
    <property type="project" value="UniProtKB-KW"/>
</dbReference>
<reference evidence="5 6" key="1">
    <citation type="submission" date="2019-02" db="EMBL/GenBank/DDBJ databases">
        <title>Deep-cultivation of Planctomycetes and their phenomic and genomic characterization uncovers novel biology.</title>
        <authorList>
            <person name="Wiegand S."/>
            <person name="Jogler M."/>
            <person name="Boedeker C."/>
            <person name="Pinto D."/>
            <person name="Vollmers J."/>
            <person name="Rivas-Marin E."/>
            <person name="Kohn T."/>
            <person name="Peeters S.H."/>
            <person name="Heuer A."/>
            <person name="Rast P."/>
            <person name="Oberbeckmann S."/>
            <person name="Bunk B."/>
            <person name="Jeske O."/>
            <person name="Meyerdierks A."/>
            <person name="Storesund J.E."/>
            <person name="Kallscheuer N."/>
            <person name="Luecker S."/>
            <person name="Lage O.M."/>
            <person name="Pohl T."/>
            <person name="Merkel B.J."/>
            <person name="Hornburger P."/>
            <person name="Mueller R.-W."/>
            <person name="Bruemmer F."/>
            <person name="Labrenz M."/>
            <person name="Spormann A.M."/>
            <person name="Op Den Camp H."/>
            <person name="Overmann J."/>
            <person name="Amann R."/>
            <person name="Jetten M.S.M."/>
            <person name="Mascher T."/>
            <person name="Medema M.H."/>
            <person name="Devos D.P."/>
            <person name="Kaster A.-K."/>
            <person name="Ovreas L."/>
            <person name="Rohde M."/>
            <person name="Galperin M.Y."/>
            <person name="Jogler C."/>
        </authorList>
    </citation>
    <scope>NUCLEOTIDE SEQUENCE [LARGE SCALE GENOMIC DNA]</scope>
    <source>
        <strain evidence="5 6">CA13</strain>
    </source>
</reference>
<dbReference type="AlphaFoldDB" id="A0A5C5ZCY8"/>
<dbReference type="CDD" id="cd07724">
    <property type="entry name" value="POD-like_MBL-fold"/>
    <property type="match status" value="1"/>
</dbReference>
<accession>A0A5C5ZCY8</accession>
<evidence type="ECO:0000313" key="6">
    <source>
        <dbReference type="Proteomes" id="UP000315010"/>
    </source>
</evidence>
<feature type="chain" id="PRO_5022782700" evidence="3">
    <location>
        <begin position="23"/>
        <end position="686"/>
    </location>
</feature>
<dbReference type="GO" id="GO:0006749">
    <property type="term" value="P:glutathione metabolic process"/>
    <property type="evidence" value="ECO:0007669"/>
    <property type="project" value="InterPro"/>
</dbReference>
<dbReference type="InterPro" id="IPR051682">
    <property type="entry name" value="Mito_Persulfide_Diox"/>
</dbReference>
<dbReference type="InterPro" id="IPR001279">
    <property type="entry name" value="Metallo-B-lactamas"/>
</dbReference>
<gene>
    <name evidence="5" type="primary">pksB</name>
    <name evidence="5" type="ORF">CA13_65280</name>
</gene>
<dbReference type="GO" id="GO:0046872">
    <property type="term" value="F:metal ion binding"/>
    <property type="evidence" value="ECO:0007669"/>
    <property type="project" value="UniProtKB-KW"/>
</dbReference>
<protein>
    <submittedName>
        <fullName evidence="5">Putative polyketide biosynthesis zinc-dependent hydrolase PksB</fullName>
        <ecNumber evidence="5">3.-.-.-</ecNumber>
    </submittedName>
</protein>
<dbReference type="CDD" id="cd00158">
    <property type="entry name" value="RHOD"/>
    <property type="match status" value="2"/>
</dbReference>
<evidence type="ECO:0000259" key="4">
    <source>
        <dbReference type="PROSITE" id="PS50206"/>
    </source>
</evidence>
<dbReference type="EC" id="3.-.-.-" evidence="5"/>
<dbReference type="OrthoDB" id="9784009at2"/>
<dbReference type="Pfam" id="PF00753">
    <property type="entry name" value="Lactamase_B"/>
    <property type="match status" value="1"/>
</dbReference>
<dbReference type="Proteomes" id="UP000315010">
    <property type="component" value="Unassembled WGS sequence"/>
</dbReference>
<dbReference type="PANTHER" id="PTHR43084">
    <property type="entry name" value="PERSULFIDE DIOXYGENASE ETHE1"/>
    <property type="match status" value="1"/>
</dbReference>
<organism evidence="5 6">
    <name type="scientific">Novipirellula herctigrandis</name>
    <dbReference type="NCBI Taxonomy" id="2527986"/>
    <lineage>
        <taxon>Bacteria</taxon>
        <taxon>Pseudomonadati</taxon>
        <taxon>Planctomycetota</taxon>
        <taxon>Planctomycetia</taxon>
        <taxon>Pirellulales</taxon>
        <taxon>Pirellulaceae</taxon>
        <taxon>Novipirellula</taxon>
    </lineage>
</organism>
<feature type="compositionally biased region" description="Pro residues" evidence="2">
    <location>
        <begin position="652"/>
        <end position="661"/>
    </location>
</feature>
<dbReference type="SMART" id="SM00450">
    <property type="entry name" value="RHOD"/>
    <property type="match status" value="3"/>
</dbReference>
<dbReference type="PANTHER" id="PTHR43084:SF1">
    <property type="entry name" value="PERSULFIDE DIOXYGENASE ETHE1, MITOCHONDRIAL"/>
    <property type="match status" value="1"/>
</dbReference>
<dbReference type="InterPro" id="IPR036866">
    <property type="entry name" value="RibonucZ/Hydroxyglut_hydro"/>
</dbReference>
<evidence type="ECO:0000313" key="5">
    <source>
        <dbReference type="EMBL" id="TWT85046.1"/>
    </source>
</evidence>
<dbReference type="SUPFAM" id="SSF56281">
    <property type="entry name" value="Metallo-hydrolase/oxidoreductase"/>
    <property type="match status" value="1"/>
</dbReference>
<dbReference type="SUPFAM" id="SSF52821">
    <property type="entry name" value="Rhodanese/Cell cycle control phosphatase"/>
    <property type="match status" value="3"/>
</dbReference>
<evidence type="ECO:0000256" key="3">
    <source>
        <dbReference type="SAM" id="SignalP"/>
    </source>
</evidence>
<dbReference type="Gene3D" id="3.60.15.10">
    <property type="entry name" value="Ribonuclease Z/Hydroxyacylglutathione hydrolase-like"/>
    <property type="match status" value="1"/>
</dbReference>
<dbReference type="GO" id="GO:0070813">
    <property type="term" value="P:hydrogen sulfide metabolic process"/>
    <property type="evidence" value="ECO:0007669"/>
    <property type="project" value="TreeGrafter"/>
</dbReference>
<dbReference type="InterPro" id="IPR036873">
    <property type="entry name" value="Rhodanese-like_dom_sf"/>
</dbReference>
<name>A0A5C5ZCY8_9BACT</name>
<sequence precursor="true">MFTRVPCAWYFCCILLVSPFVARYNILCAETAPTRSQTKDAEAAKHGFEAAQYSIVDTYPFAGFRVVQFDLPVLSHYSYMVISHDECVVVDPGRDVDVYVDHAAKEGATIKGVFLTHSHADFVAGHMELAKREKMPIYISAKSAAKFKHIPTSDETTIEVGQAVLTILETPGHTPDGTVALISSKQNIDSPLVLLSGDTLFVGGVGRPDLLGEGMAASTLASMLFDTWYGKLAKLPDSVVVMPAHGAGSLCGAHLSDAPTSTIGAERNTNPYFVYKDRGEFIANVLEGLSEAPQYFKHNAAMNHDGPELVEWEPKELPWVDPSDSLTDISEYYVADIRDATAYSIGHVPNSVNIGIRGRFETWVGIMVPWNANLVVCGENEDQLKEAVHRLHRVGYQPQCLLYEQWSAANQTIAKNPMADPQALYAQMQTTESPIIVDVRLPTEWMGLRIGSTLNIPLNELATKSGKLHHSQKIVTVCNSAYRSSMAVGVLERQGFTQVSNMNGGGEAWINAGLPVFQTHKAGVASAAPKREIRLAERISSADLKRMQMDLPGTFDLIDIRPAEHFADYNIPGSVNAELADVMNNPAYLTGVGPLVIVDRDGSLGMMVAGALSQKSDRNIKALHGGMQSYWSESDYGAYAQPITAPSGVPMHLPPQRPPIAAPHGTDVSPPVSKPPPVSAKKSAGC</sequence>
<keyword evidence="6" id="KW-1185">Reference proteome</keyword>
<dbReference type="EMBL" id="SJPJ01000001">
    <property type="protein sequence ID" value="TWT85046.1"/>
    <property type="molecule type" value="Genomic_DNA"/>
</dbReference>
<dbReference type="InterPro" id="IPR044528">
    <property type="entry name" value="POD-like_MBL-fold"/>
</dbReference>
<evidence type="ECO:0000256" key="2">
    <source>
        <dbReference type="SAM" id="MobiDB-lite"/>
    </source>
</evidence>
<evidence type="ECO:0000256" key="1">
    <source>
        <dbReference type="ARBA" id="ARBA00022723"/>
    </source>
</evidence>
<dbReference type="Gene3D" id="3.40.250.10">
    <property type="entry name" value="Rhodanese-like domain"/>
    <property type="match status" value="3"/>
</dbReference>
<proteinExistence type="predicted"/>
<keyword evidence="1" id="KW-0479">Metal-binding</keyword>
<dbReference type="GO" id="GO:0050313">
    <property type="term" value="F:sulfur dioxygenase activity"/>
    <property type="evidence" value="ECO:0007669"/>
    <property type="project" value="InterPro"/>
</dbReference>
<dbReference type="InterPro" id="IPR001763">
    <property type="entry name" value="Rhodanese-like_dom"/>
</dbReference>
<comment type="caution">
    <text evidence="5">The sequence shown here is derived from an EMBL/GenBank/DDBJ whole genome shotgun (WGS) entry which is preliminary data.</text>
</comment>
<feature type="domain" description="Rhodanese" evidence="4">
    <location>
        <begin position="328"/>
        <end position="415"/>
    </location>
</feature>
<feature type="signal peptide" evidence="3">
    <location>
        <begin position="1"/>
        <end position="22"/>
    </location>
</feature>
<keyword evidence="3" id="KW-0732">Signal</keyword>
<keyword evidence="5" id="KW-0378">Hydrolase</keyword>
<dbReference type="Pfam" id="PF00581">
    <property type="entry name" value="Rhodanese"/>
    <property type="match status" value="3"/>
</dbReference>
<dbReference type="SMART" id="SM00849">
    <property type="entry name" value="Lactamase_B"/>
    <property type="match status" value="1"/>
</dbReference>
<feature type="domain" description="Rhodanese" evidence="4">
    <location>
        <begin position="551"/>
        <end position="635"/>
    </location>
</feature>